<evidence type="ECO:0000256" key="10">
    <source>
        <dbReference type="SAM" id="Phobius"/>
    </source>
</evidence>
<keyword evidence="6 10" id="KW-0812">Transmembrane</keyword>
<keyword evidence="7" id="KW-0256">Endoplasmic reticulum</keyword>
<keyword evidence="9 10" id="KW-0472">Membrane</keyword>
<evidence type="ECO:0000256" key="2">
    <source>
        <dbReference type="ARBA" id="ARBA00004687"/>
    </source>
</evidence>
<dbReference type="OrthoDB" id="267564at2"/>
<evidence type="ECO:0000256" key="3">
    <source>
        <dbReference type="ARBA" id="ARBA00022502"/>
    </source>
</evidence>
<evidence type="ECO:0008006" key="13">
    <source>
        <dbReference type="Google" id="ProtNLM"/>
    </source>
</evidence>
<feature type="transmembrane region" description="Helical" evidence="10">
    <location>
        <begin position="192"/>
        <end position="221"/>
    </location>
</feature>
<organism evidence="11 12">
    <name type="scientific">Singulisphaera acidiphila (strain ATCC BAA-1392 / DSM 18658 / VKM B-2454 / MOB10)</name>
    <dbReference type="NCBI Taxonomy" id="886293"/>
    <lineage>
        <taxon>Bacteria</taxon>
        <taxon>Pseudomonadati</taxon>
        <taxon>Planctomycetota</taxon>
        <taxon>Planctomycetia</taxon>
        <taxon>Isosphaerales</taxon>
        <taxon>Isosphaeraceae</taxon>
        <taxon>Singulisphaera</taxon>
    </lineage>
</organism>
<feature type="transmembrane region" description="Helical" evidence="10">
    <location>
        <begin position="369"/>
        <end position="387"/>
    </location>
</feature>
<dbReference type="GO" id="GO:0000009">
    <property type="term" value="F:alpha-1,6-mannosyltransferase activity"/>
    <property type="evidence" value="ECO:0007669"/>
    <property type="project" value="InterPro"/>
</dbReference>
<dbReference type="GO" id="GO:0004376">
    <property type="term" value="F:GPI mannosyltransferase activity"/>
    <property type="evidence" value="ECO:0007669"/>
    <property type="project" value="InterPro"/>
</dbReference>
<reference evidence="11 12" key="1">
    <citation type="submission" date="2012-02" db="EMBL/GenBank/DDBJ databases">
        <title>Complete sequence of chromosome of Singulisphaera acidiphila DSM 18658.</title>
        <authorList>
            <consortium name="US DOE Joint Genome Institute (JGI-PGF)"/>
            <person name="Lucas S."/>
            <person name="Copeland A."/>
            <person name="Lapidus A."/>
            <person name="Glavina del Rio T."/>
            <person name="Dalin E."/>
            <person name="Tice H."/>
            <person name="Bruce D."/>
            <person name="Goodwin L."/>
            <person name="Pitluck S."/>
            <person name="Peters L."/>
            <person name="Ovchinnikova G."/>
            <person name="Chertkov O."/>
            <person name="Kyrpides N."/>
            <person name="Mavromatis K."/>
            <person name="Ivanova N."/>
            <person name="Brettin T."/>
            <person name="Detter J.C."/>
            <person name="Han C."/>
            <person name="Larimer F."/>
            <person name="Land M."/>
            <person name="Hauser L."/>
            <person name="Markowitz V."/>
            <person name="Cheng J.-F."/>
            <person name="Hugenholtz P."/>
            <person name="Woyke T."/>
            <person name="Wu D."/>
            <person name="Tindall B."/>
            <person name="Pomrenke H."/>
            <person name="Brambilla E."/>
            <person name="Klenk H.-P."/>
            <person name="Eisen J.A."/>
        </authorList>
    </citation>
    <scope>NUCLEOTIDE SEQUENCE [LARGE SCALE GENOMIC DNA]</scope>
    <source>
        <strain evidence="12">ATCC BAA-1392 / DSM 18658 / VKM B-2454 / MOB10</strain>
    </source>
</reference>
<keyword evidence="12" id="KW-1185">Reference proteome</keyword>
<feature type="transmembrane region" description="Helical" evidence="10">
    <location>
        <begin position="233"/>
        <end position="251"/>
    </location>
</feature>
<accession>L0DGV5</accession>
<dbReference type="GO" id="GO:0031501">
    <property type="term" value="C:mannosyltransferase complex"/>
    <property type="evidence" value="ECO:0007669"/>
    <property type="project" value="TreeGrafter"/>
</dbReference>
<proteinExistence type="predicted"/>
<dbReference type="eggNOG" id="COG5542">
    <property type="taxonomic scope" value="Bacteria"/>
</dbReference>
<keyword evidence="8 10" id="KW-1133">Transmembrane helix</keyword>
<dbReference type="EMBL" id="CP003364">
    <property type="protein sequence ID" value="AGA28497.1"/>
    <property type="molecule type" value="Genomic_DNA"/>
</dbReference>
<dbReference type="Proteomes" id="UP000010798">
    <property type="component" value="Chromosome"/>
</dbReference>
<gene>
    <name evidence="11" type="ordered locus">Sinac_4298</name>
</gene>
<evidence type="ECO:0000256" key="4">
    <source>
        <dbReference type="ARBA" id="ARBA00022676"/>
    </source>
</evidence>
<evidence type="ECO:0000256" key="8">
    <source>
        <dbReference type="ARBA" id="ARBA00022989"/>
    </source>
</evidence>
<evidence type="ECO:0000313" key="12">
    <source>
        <dbReference type="Proteomes" id="UP000010798"/>
    </source>
</evidence>
<dbReference type="RefSeq" id="WP_015247622.1">
    <property type="nucleotide sequence ID" value="NZ_JH621487.1"/>
</dbReference>
<dbReference type="PANTHER" id="PTHR12468">
    <property type="entry name" value="GPI MANNOSYLTRANSFERASE 2"/>
    <property type="match status" value="1"/>
</dbReference>
<evidence type="ECO:0000256" key="1">
    <source>
        <dbReference type="ARBA" id="ARBA00004477"/>
    </source>
</evidence>
<feature type="transmembrane region" description="Helical" evidence="10">
    <location>
        <begin position="164"/>
        <end position="186"/>
    </location>
</feature>
<keyword evidence="3" id="KW-0337">GPI-anchor biosynthesis</keyword>
<dbReference type="STRING" id="886293.Sinac_4298"/>
<dbReference type="InterPro" id="IPR007315">
    <property type="entry name" value="PIG-V/Gpi18"/>
</dbReference>
<comment type="pathway">
    <text evidence="2">Glycolipid biosynthesis; glycosylphosphatidylinositol-anchor biosynthesis.</text>
</comment>
<evidence type="ECO:0000256" key="6">
    <source>
        <dbReference type="ARBA" id="ARBA00022692"/>
    </source>
</evidence>
<dbReference type="KEGG" id="saci:Sinac_4298"/>
<feature type="transmembrane region" description="Helical" evidence="10">
    <location>
        <begin position="12"/>
        <end position="33"/>
    </location>
</feature>
<dbReference type="UniPathway" id="UPA00196"/>
<protein>
    <recommendedName>
        <fullName evidence="13">Glycosyltransferase RgtA/B/C/D-like domain-containing protein</fullName>
    </recommendedName>
</protein>
<sequence length="417" mass="47170">MRRFCRQEIDGFCVLALFVLTTCLVFTGLAAGWRLNKSCRFLDSTAHFDGRVYKILLEEGYNYESGSGGTVAFFPLYPLLGRLVAGLTGLSAVMSLILVSYGCLLAAYAVFGRYLSVRKTEETQPELPRPELSQEDTRSSPRRWDVSSWQGYAFLSLALWPTTFFFRMAFTESLFLLLALLSLYAIERQWPLIFIAGIMGVASASRPVGVALVLPLALHVMRQRSSARQRVEALAYLLPIACSGLIVYMAYLDFKFDDALAFAKAHDSFRMRGQVPLKEKLLALLSWEPVWGVYDPSQPGYWARFDPPNPLLNWKFMNPIYFGVGVLSTGWGWWRRWLTEYELALAVPLLAIPYLTRGFEMCMHSQARYASVVFPTYIVMGHLLVRVPEWVRGVTLMILGGGLFVYSALFAAGYEIY</sequence>
<name>L0DGV5_SINAD</name>
<dbReference type="HOGENOM" id="CLU_696176_0_0_0"/>
<evidence type="ECO:0000256" key="9">
    <source>
        <dbReference type="ARBA" id="ARBA00023136"/>
    </source>
</evidence>
<keyword evidence="4" id="KW-0328">Glycosyltransferase</keyword>
<feature type="transmembrane region" description="Helical" evidence="10">
    <location>
        <begin position="394"/>
        <end position="414"/>
    </location>
</feature>
<dbReference type="PANTHER" id="PTHR12468:SF2">
    <property type="entry name" value="GPI MANNOSYLTRANSFERASE 2"/>
    <property type="match status" value="1"/>
</dbReference>
<keyword evidence="5" id="KW-0808">Transferase</keyword>
<evidence type="ECO:0000256" key="7">
    <source>
        <dbReference type="ARBA" id="ARBA00022824"/>
    </source>
</evidence>
<comment type="subcellular location">
    <subcellularLocation>
        <location evidence="1">Endoplasmic reticulum membrane</location>
        <topology evidence="1">Multi-pass membrane protein</topology>
    </subcellularLocation>
</comment>
<dbReference type="GO" id="GO:0006506">
    <property type="term" value="P:GPI anchor biosynthetic process"/>
    <property type="evidence" value="ECO:0007669"/>
    <property type="project" value="UniProtKB-UniPathway"/>
</dbReference>
<feature type="transmembrane region" description="Helical" evidence="10">
    <location>
        <begin position="316"/>
        <end position="334"/>
    </location>
</feature>
<evidence type="ECO:0000256" key="5">
    <source>
        <dbReference type="ARBA" id="ARBA00022679"/>
    </source>
</evidence>
<dbReference type="AlphaFoldDB" id="L0DGV5"/>
<evidence type="ECO:0000313" key="11">
    <source>
        <dbReference type="EMBL" id="AGA28497.1"/>
    </source>
</evidence>
<dbReference type="GO" id="GO:0016020">
    <property type="term" value="C:membrane"/>
    <property type="evidence" value="ECO:0007669"/>
    <property type="project" value="GOC"/>
</dbReference>
<feature type="transmembrane region" description="Helical" evidence="10">
    <location>
        <begin position="83"/>
        <end position="111"/>
    </location>
</feature>